<protein>
    <submittedName>
        <fullName evidence="1">Uncharacterized protein</fullName>
    </submittedName>
</protein>
<evidence type="ECO:0000313" key="2">
    <source>
        <dbReference type="Proteomes" id="UP001287059"/>
    </source>
</evidence>
<dbReference type="Proteomes" id="UP001287059">
    <property type="component" value="Unassembled WGS sequence"/>
</dbReference>
<dbReference type="RefSeq" id="WP_320291145.1">
    <property type="nucleotide sequence ID" value="NZ_JAVIIW010000065.1"/>
</dbReference>
<dbReference type="EMBL" id="JAVIIW010000065">
    <property type="protein sequence ID" value="MDX8483037.1"/>
    <property type="molecule type" value="Genomic_DNA"/>
</dbReference>
<sequence>MRIGLLTAAGAYSWVNAKPAWGSGYADMVANKIHVEVYLH</sequence>
<gene>
    <name evidence="1" type="ORF">RFN28_31950</name>
</gene>
<keyword evidence="2" id="KW-1185">Reference proteome</keyword>
<comment type="caution">
    <text evidence="1">The sequence shown here is derived from an EMBL/GenBank/DDBJ whole genome shotgun (WGS) entry which is preliminary data.</text>
</comment>
<proteinExistence type="predicted"/>
<evidence type="ECO:0000313" key="1">
    <source>
        <dbReference type="EMBL" id="MDX8483037.1"/>
    </source>
</evidence>
<organism evidence="1 2">
    <name type="scientific">Mesorhizobium album</name>
    <dbReference type="NCBI Taxonomy" id="3072314"/>
    <lineage>
        <taxon>Bacteria</taxon>
        <taxon>Pseudomonadati</taxon>
        <taxon>Pseudomonadota</taxon>
        <taxon>Alphaproteobacteria</taxon>
        <taxon>Hyphomicrobiales</taxon>
        <taxon>Phyllobacteriaceae</taxon>
        <taxon>Mesorhizobium</taxon>
    </lineage>
</organism>
<reference evidence="1 2" key="1">
    <citation type="submission" date="2023-08" db="EMBL/GenBank/DDBJ databases">
        <title>Implementing the SeqCode for naming new Mesorhizobium species isolated from Vachellia karroo root nodules.</title>
        <authorList>
            <person name="Van Lill M."/>
        </authorList>
    </citation>
    <scope>NUCLEOTIDE SEQUENCE [LARGE SCALE GENOMIC DNA]</scope>
    <source>
        <strain evidence="1 2">VK24D</strain>
    </source>
</reference>
<name>A0ABU4YAX8_9HYPH</name>
<accession>A0ABU4YAX8</accession>